<evidence type="ECO:0000313" key="3">
    <source>
        <dbReference type="EMBL" id="SHJ23692.1"/>
    </source>
</evidence>
<name>A0A1M6HNA8_9BACT</name>
<feature type="transmembrane region" description="Helical" evidence="2">
    <location>
        <begin position="260"/>
        <end position="285"/>
    </location>
</feature>
<evidence type="ECO:0000256" key="2">
    <source>
        <dbReference type="SAM" id="Phobius"/>
    </source>
</evidence>
<feature type="transmembrane region" description="Helical" evidence="2">
    <location>
        <begin position="311"/>
        <end position="334"/>
    </location>
</feature>
<evidence type="ECO:0000313" key="4">
    <source>
        <dbReference type="Proteomes" id="UP000183994"/>
    </source>
</evidence>
<feature type="transmembrane region" description="Helical" evidence="2">
    <location>
        <begin position="232"/>
        <end position="248"/>
    </location>
</feature>
<dbReference type="Proteomes" id="UP000183994">
    <property type="component" value="Unassembled WGS sequence"/>
</dbReference>
<feature type="compositionally biased region" description="Low complexity" evidence="1">
    <location>
        <begin position="187"/>
        <end position="197"/>
    </location>
</feature>
<feature type="transmembrane region" description="Helical" evidence="2">
    <location>
        <begin position="205"/>
        <end position="226"/>
    </location>
</feature>
<dbReference type="OrthoDB" id="5396037at2"/>
<organism evidence="3 4">
    <name type="scientific">Desulfatibacillum alkenivorans DSM 16219</name>
    <dbReference type="NCBI Taxonomy" id="1121393"/>
    <lineage>
        <taxon>Bacteria</taxon>
        <taxon>Pseudomonadati</taxon>
        <taxon>Thermodesulfobacteriota</taxon>
        <taxon>Desulfobacteria</taxon>
        <taxon>Desulfobacterales</taxon>
        <taxon>Desulfatibacillaceae</taxon>
        <taxon>Desulfatibacillum</taxon>
    </lineage>
</organism>
<keyword evidence="4" id="KW-1185">Reference proteome</keyword>
<protein>
    <submittedName>
        <fullName evidence="3">Uncharacterized protein</fullName>
    </submittedName>
</protein>
<dbReference type="RefSeq" id="WP_073474108.1">
    <property type="nucleotide sequence ID" value="NZ_FQZU01000005.1"/>
</dbReference>
<feature type="region of interest" description="Disordered" evidence="1">
    <location>
        <begin position="177"/>
        <end position="197"/>
    </location>
</feature>
<feature type="transmembrane region" description="Helical" evidence="2">
    <location>
        <begin position="87"/>
        <end position="106"/>
    </location>
</feature>
<evidence type="ECO:0000256" key="1">
    <source>
        <dbReference type="SAM" id="MobiDB-lite"/>
    </source>
</evidence>
<keyword evidence="2" id="KW-1133">Transmembrane helix</keyword>
<dbReference type="STRING" id="1121393.SAMN02745216_01272"/>
<dbReference type="AlphaFoldDB" id="A0A1M6HNA8"/>
<proteinExistence type="predicted"/>
<sequence>MKINKPFKKMPGGGRNIFAPSYLWMANDHLLCVNTTLFYEESYRRFFFRDIQAIFIQNTVAGYAWMASYSLLVLLFGWWTVSGGVETAGFIVPLAVFSFLLARSIFSKGSCKFWIQTDSGVELLKSVNSRRRAKKILAQLRPLIEQAQGGNFAPETLGDASGRPTIDHGGLFEADRKAQNKTPGKGAPAPTQQTAPPRRQFHKPLYALFIISAGMTGLEFLFSSLLMEFCGGLIFLAIGALVIMALVRQGGGAVSSGLRTLTWISGGFALIAFGAGYITFMAVIIQNPDIGNNHWLILKTMAEMSPKENSLLFALSIFHIIGCSFLGVTGLVLANMQGSHSEKTGENSQPSTDMPVAAGEDS</sequence>
<accession>A0A1M6HNA8</accession>
<dbReference type="EMBL" id="FQZU01000005">
    <property type="protein sequence ID" value="SHJ23692.1"/>
    <property type="molecule type" value="Genomic_DNA"/>
</dbReference>
<keyword evidence="2" id="KW-0812">Transmembrane</keyword>
<reference evidence="4" key="1">
    <citation type="submission" date="2016-11" db="EMBL/GenBank/DDBJ databases">
        <authorList>
            <person name="Varghese N."/>
            <person name="Submissions S."/>
        </authorList>
    </citation>
    <scope>NUCLEOTIDE SEQUENCE [LARGE SCALE GENOMIC DNA]</scope>
    <source>
        <strain evidence="4">DSM 16219</strain>
    </source>
</reference>
<gene>
    <name evidence="3" type="ORF">SAMN02745216_01272</name>
</gene>
<feature type="region of interest" description="Disordered" evidence="1">
    <location>
        <begin position="340"/>
        <end position="362"/>
    </location>
</feature>
<feature type="transmembrane region" description="Helical" evidence="2">
    <location>
        <begin position="54"/>
        <end position="81"/>
    </location>
</feature>
<keyword evidence="2" id="KW-0472">Membrane</keyword>